<dbReference type="STRING" id="639283.Snov_3052"/>
<accession>D7A796</accession>
<feature type="domain" description="HTH lysR-type" evidence="5">
    <location>
        <begin position="4"/>
        <end position="61"/>
    </location>
</feature>
<protein>
    <submittedName>
        <fullName evidence="6">Transcriptional regulator, LysR family</fullName>
    </submittedName>
</protein>
<dbReference type="InterPro" id="IPR058163">
    <property type="entry name" value="LysR-type_TF_proteobact-type"/>
</dbReference>
<dbReference type="PANTHER" id="PTHR30537">
    <property type="entry name" value="HTH-TYPE TRANSCRIPTIONAL REGULATOR"/>
    <property type="match status" value="1"/>
</dbReference>
<comment type="similarity">
    <text evidence="1">Belongs to the LysR transcriptional regulatory family.</text>
</comment>
<dbReference type="GO" id="GO:0003677">
    <property type="term" value="F:DNA binding"/>
    <property type="evidence" value="ECO:0007669"/>
    <property type="project" value="UniProtKB-KW"/>
</dbReference>
<dbReference type="PROSITE" id="PS50931">
    <property type="entry name" value="HTH_LYSR"/>
    <property type="match status" value="1"/>
</dbReference>
<dbReference type="InterPro" id="IPR036388">
    <property type="entry name" value="WH-like_DNA-bd_sf"/>
</dbReference>
<evidence type="ECO:0000256" key="4">
    <source>
        <dbReference type="ARBA" id="ARBA00023163"/>
    </source>
</evidence>
<dbReference type="EMBL" id="CP002026">
    <property type="protein sequence ID" value="ADH90327.1"/>
    <property type="molecule type" value="Genomic_DNA"/>
</dbReference>
<dbReference type="InterPro" id="IPR000847">
    <property type="entry name" value="LysR_HTH_N"/>
</dbReference>
<dbReference type="Gene3D" id="3.40.190.290">
    <property type="match status" value="1"/>
</dbReference>
<evidence type="ECO:0000256" key="1">
    <source>
        <dbReference type="ARBA" id="ARBA00009437"/>
    </source>
</evidence>
<dbReference type="InterPro" id="IPR036390">
    <property type="entry name" value="WH_DNA-bd_sf"/>
</dbReference>
<dbReference type="SUPFAM" id="SSF53850">
    <property type="entry name" value="Periplasmic binding protein-like II"/>
    <property type="match status" value="1"/>
</dbReference>
<dbReference type="SUPFAM" id="SSF46785">
    <property type="entry name" value="Winged helix' DNA-binding domain"/>
    <property type="match status" value="1"/>
</dbReference>
<dbReference type="RefSeq" id="WP_013167830.1">
    <property type="nucleotide sequence ID" value="NC_014217.1"/>
</dbReference>
<keyword evidence="2" id="KW-0805">Transcription regulation</keyword>
<keyword evidence="4" id="KW-0804">Transcription</keyword>
<dbReference type="Pfam" id="PF00126">
    <property type="entry name" value="HTH_1"/>
    <property type="match status" value="1"/>
</dbReference>
<evidence type="ECO:0000256" key="2">
    <source>
        <dbReference type="ARBA" id="ARBA00023015"/>
    </source>
</evidence>
<dbReference type="Gene3D" id="1.10.10.10">
    <property type="entry name" value="Winged helix-like DNA-binding domain superfamily/Winged helix DNA-binding domain"/>
    <property type="match status" value="1"/>
</dbReference>
<proteinExistence type="inferred from homology"/>
<dbReference type="KEGG" id="sno:Snov_3052"/>
<dbReference type="PANTHER" id="PTHR30537:SF5">
    <property type="entry name" value="HTH-TYPE TRANSCRIPTIONAL ACTIVATOR TTDR-RELATED"/>
    <property type="match status" value="1"/>
</dbReference>
<gene>
    <name evidence="6" type="ordered locus">Snov_3052</name>
</gene>
<dbReference type="GO" id="GO:0003700">
    <property type="term" value="F:DNA-binding transcription factor activity"/>
    <property type="evidence" value="ECO:0007669"/>
    <property type="project" value="InterPro"/>
</dbReference>
<keyword evidence="3" id="KW-0238">DNA-binding</keyword>
<dbReference type="eggNOG" id="COG0583">
    <property type="taxonomic scope" value="Bacteria"/>
</dbReference>
<dbReference type="AlphaFoldDB" id="D7A796"/>
<dbReference type="HOGENOM" id="CLU_039613_16_1_5"/>
<name>D7A796_ANCN5</name>
<evidence type="ECO:0000256" key="3">
    <source>
        <dbReference type="ARBA" id="ARBA00023125"/>
    </source>
</evidence>
<sequence length="301" mass="33328">MAKPDLSLLDAFVAVARQRSFRQSAKERGVSASTLSEAMRRLEEQLGVRLMNRTTRSVTLTEAGRRLFDRLVPALSDVGEALDEVNHFRDTPIGTLRLNVPTPVARGALAPLLPDFLAAYPELTVEVHIDERFVDVVEGGFDAGARYGESLAQDMIAVPLGPPQRYGVYASPVYLARRGTPCVPEDLLEHRCICHRFASGAVLPWEFEKDGRTLRIEPRGPLISNSVDVEMRAAIDGIGVAMNFTDFAAPMVADGRLVSLLEDWLPPFEGPFLYYPSRRHMPAALRAFVDFVRARNASVRP</sequence>
<dbReference type="InterPro" id="IPR005119">
    <property type="entry name" value="LysR_subst-bd"/>
</dbReference>
<dbReference type="FunFam" id="1.10.10.10:FF:000001">
    <property type="entry name" value="LysR family transcriptional regulator"/>
    <property type="match status" value="1"/>
</dbReference>
<dbReference type="OrthoDB" id="9812435at2"/>
<organism evidence="6 7">
    <name type="scientific">Ancylobacter novellus (strain ATCC 8093 / DSM 506 / JCM 20403 / CCM 1077 / IAM 12100 / NBRC 12443 / NCIMB 10456)</name>
    <name type="common">Starkeya novella</name>
    <dbReference type="NCBI Taxonomy" id="639283"/>
    <lineage>
        <taxon>Bacteria</taxon>
        <taxon>Pseudomonadati</taxon>
        <taxon>Pseudomonadota</taxon>
        <taxon>Alphaproteobacteria</taxon>
        <taxon>Hyphomicrobiales</taxon>
        <taxon>Xanthobacteraceae</taxon>
        <taxon>Ancylobacter</taxon>
    </lineage>
</organism>
<dbReference type="CDD" id="cd08474">
    <property type="entry name" value="PBP2_CrgA_like_5"/>
    <property type="match status" value="1"/>
</dbReference>
<dbReference type="Proteomes" id="UP000006633">
    <property type="component" value="Chromosome"/>
</dbReference>
<keyword evidence="7" id="KW-1185">Reference proteome</keyword>
<dbReference type="Pfam" id="PF03466">
    <property type="entry name" value="LysR_substrate"/>
    <property type="match status" value="1"/>
</dbReference>
<evidence type="ECO:0000313" key="7">
    <source>
        <dbReference type="Proteomes" id="UP000006633"/>
    </source>
</evidence>
<evidence type="ECO:0000313" key="6">
    <source>
        <dbReference type="EMBL" id="ADH90327.1"/>
    </source>
</evidence>
<evidence type="ECO:0000259" key="5">
    <source>
        <dbReference type="PROSITE" id="PS50931"/>
    </source>
</evidence>
<reference evidence="6 7" key="1">
    <citation type="journal article" date="2012" name="Stand. Genomic Sci.">
        <title>Complete genome sequence of the facultatively chemolithoautotrophic and methylotrophic alpha Proteobacterium Starkeya novella type strain (ATCC 8093(T)).</title>
        <authorList>
            <person name="Kappler U."/>
            <person name="Davenport K."/>
            <person name="Beatson S."/>
            <person name="Lucas S."/>
            <person name="Lapidus A."/>
            <person name="Copeland A."/>
            <person name="Berry K.W."/>
            <person name="Glavina Del Rio T."/>
            <person name="Hammon N."/>
            <person name="Dalin E."/>
            <person name="Tice H."/>
            <person name="Pitluck S."/>
            <person name="Richardson P."/>
            <person name="Bruce D."/>
            <person name="Goodwin L.A."/>
            <person name="Han C."/>
            <person name="Tapia R."/>
            <person name="Detter J.C."/>
            <person name="Chang Y.J."/>
            <person name="Jeffries C.D."/>
            <person name="Land M."/>
            <person name="Hauser L."/>
            <person name="Kyrpides N.C."/>
            <person name="Goker M."/>
            <person name="Ivanova N."/>
            <person name="Klenk H.P."/>
            <person name="Woyke T."/>
        </authorList>
    </citation>
    <scope>NUCLEOTIDE SEQUENCE [LARGE SCALE GENOMIC DNA]</scope>
    <source>
        <strain evidence="7">ATCC 8093 / DSM 506 / JCM 20403 / CCM 1077 / IAM 12100 / NBRC 12443 / NCIMB 10456</strain>
    </source>
</reference>